<keyword evidence="2" id="KW-1185">Reference proteome</keyword>
<evidence type="ECO:0000313" key="1">
    <source>
        <dbReference type="EMBL" id="KAG5630284.1"/>
    </source>
</evidence>
<name>A0A9J6B0U4_SOLCO</name>
<protein>
    <submittedName>
        <fullName evidence="1">Uncharacterized protein</fullName>
    </submittedName>
</protein>
<proteinExistence type="predicted"/>
<dbReference type="Proteomes" id="UP000824120">
    <property type="component" value="Chromosome 1"/>
</dbReference>
<reference evidence="1 2" key="1">
    <citation type="submission" date="2020-09" db="EMBL/GenBank/DDBJ databases">
        <title>De no assembly of potato wild relative species, Solanum commersonii.</title>
        <authorList>
            <person name="Cho K."/>
        </authorList>
    </citation>
    <scope>NUCLEOTIDE SEQUENCE [LARGE SCALE GENOMIC DNA]</scope>
    <source>
        <strain evidence="1">LZ3.2</strain>
        <tissue evidence="1">Leaf</tissue>
    </source>
</reference>
<comment type="caution">
    <text evidence="1">The sequence shown here is derived from an EMBL/GenBank/DDBJ whole genome shotgun (WGS) entry which is preliminary data.</text>
</comment>
<dbReference type="AlphaFoldDB" id="A0A9J6B0U4"/>
<accession>A0A9J6B0U4</accession>
<gene>
    <name evidence="1" type="ORF">H5410_002001</name>
</gene>
<evidence type="ECO:0000313" key="2">
    <source>
        <dbReference type="Proteomes" id="UP000824120"/>
    </source>
</evidence>
<organism evidence="1 2">
    <name type="scientific">Solanum commersonii</name>
    <name type="common">Commerson's wild potato</name>
    <name type="synonym">Commerson's nightshade</name>
    <dbReference type="NCBI Taxonomy" id="4109"/>
    <lineage>
        <taxon>Eukaryota</taxon>
        <taxon>Viridiplantae</taxon>
        <taxon>Streptophyta</taxon>
        <taxon>Embryophyta</taxon>
        <taxon>Tracheophyta</taxon>
        <taxon>Spermatophyta</taxon>
        <taxon>Magnoliopsida</taxon>
        <taxon>eudicotyledons</taxon>
        <taxon>Gunneridae</taxon>
        <taxon>Pentapetalae</taxon>
        <taxon>asterids</taxon>
        <taxon>lamiids</taxon>
        <taxon>Solanales</taxon>
        <taxon>Solanaceae</taxon>
        <taxon>Solanoideae</taxon>
        <taxon>Solaneae</taxon>
        <taxon>Solanum</taxon>
    </lineage>
</organism>
<dbReference type="EMBL" id="JACXVP010000001">
    <property type="protein sequence ID" value="KAG5630284.1"/>
    <property type="molecule type" value="Genomic_DNA"/>
</dbReference>
<sequence length="38" mass="4242">MLTKVLVRVLGIWTSQVPHGSHRTTFSVEECIPFGDIS</sequence>